<name>A0A9W6F7E4_9CHLO</name>
<gene>
    <name evidence="3" type="primary">PLEST005265</name>
    <name evidence="3" type="ORF">PLESTB_001374600</name>
</gene>
<protein>
    <submittedName>
        <fullName evidence="3">Uncharacterized protein</fullName>
    </submittedName>
</protein>
<evidence type="ECO:0000256" key="2">
    <source>
        <dbReference type="SAM" id="MobiDB-lite"/>
    </source>
</evidence>
<accession>A0A9W6F7E4</accession>
<dbReference type="Proteomes" id="UP001165080">
    <property type="component" value="Unassembled WGS sequence"/>
</dbReference>
<keyword evidence="4" id="KW-1185">Reference proteome</keyword>
<organism evidence="3 4">
    <name type="scientific">Pleodorina starrii</name>
    <dbReference type="NCBI Taxonomy" id="330485"/>
    <lineage>
        <taxon>Eukaryota</taxon>
        <taxon>Viridiplantae</taxon>
        <taxon>Chlorophyta</taxon>
        <taxon>core chlorophytes</taxon>
        <taxon>Chlorophyceae</taxon>
        <taxon>CS clade</taxon>
        <taxon>Chlamydomonadales</taxon>
        <taxon>Volvocaceae</taxon>
        <taxon>Pleodorina</taxon>
    </lineage>
</organism>
<evidence type="ECO:0000256" key="1">
    <source>
        <dbReference type="SAM" id="Coils"/>
    </source>
</evidence>
<evidence type="ECO:0000313" key="3">
    <source>
        <dbReference type="EMBL" id="GLC58560.1"/>
    </source>
</evidence>
<sequence length="310" mass="32859">MAEQKIIELEAALAAARAGQTAAETGKAAAENRAAKLEAASKEVELMINEAADNARQRTPQIAPSPASNDQQAQQRLLNLEIQNDVANTLRNNMPPPTNMPTQLSLLSSSFTAASYAGVRIEKGISYIVDKVLPELPPSSAARAYGEAAVGMFKDAQQMNMAICHGINAGLRRYAAAPNPTPDASQFATAYLNYGISKIGRSTENFLHENKAAADEAALVMQQRAANQDQRPQSNFGPGPSYYQRPAPYRSNSPQFRQQDDSGGGGAPFHQHSGSGSGGYGGYGRGGGNFGRRNSAPAPDRQPREGSGPD</sequence>
<feature type="compositionally biased region" description="Gly residues" evidence="2">
    <location>
        <begin position="275"/>
        <end position="290"/>
    </location>
</feature>
<keyword evidence="1" id="KW-0175">Coiled coil</keyword>
<feature type="region of interest" description="Disordered" evidence="2">
    <location>
        <begin position="223"/>
        <end position="310"/>
    </location>
</feature>
<proteinExistence type="predicted"/>
<feature type="coiled-coil region" evidence="1">
    <location>
        <begin position="27"/>
        <end position="54"/>
    </location>
</feature>
<comment type="caution">
    <text evidence="3">The sequence shown here is derived from an EMBL/GenBank/DDBJ whole genome shotgun (WGS) entry which is preliminary data.</text>
</comment>
<feature type="compositionally biased region" description="Polar residues" evidence="2">
    <location>
        <begin position="224"/>
        <end position="236"/>
    </location>
</feature>
<dbReference type="EMBL" id="BRXU01000023">
    <property type="protein sequence ID" value="GLC58560.1"/>
    <property type="molecule type" value="Genomic_DNA"/>
</dbReference>
<dbReference type="AlphaFoldDB" id="A0A9W6F7E4"/>
<evidence type="ECO:0000313" key="4">
    <source>
        <dbReference type="Proteomes" id="UP001165080"/>
    </source>
</evidence>
<reference evidence="3 4" key="1">
    <citation type="journal article" date="2023" name="Commun. Biol.">
        <title>Reorganization of the ancestral sex-determining regions during the evolution of trioecy in Pleodorina starrii.</title>
        <authorList>
            <person name="Takahashi K."/>
            <person name="Suzuki S."/>
            <person name="Kawai-Toyooka H."/>
            <person name="Yamamoto K."/>
            <person name="Hamaji T."/>
            <person name="Ootsuki R."/>
            <person name="Yamaguchi H."/>
            <person name="Kawachi M."/>
            <person name="Higashiyama T."/>
            <person name="Nozaki H."/>
        </authorList>
    </citation>
    <scope>NUCLEOTIDE SEQUENCE [LARGE SCALE GENOMIC DNA]</scope>
    <source>
        <strain evidence="3 4">NIES-4479</strain>
    </source>
</reference>